<dbReference type="Gene3D" id="3.40.50.1110">
    <property type="entry name" value="SGNH hydrolase"/>
    <property type="match status" value="1"/>
</dbReference>
<dbReference type="SUPFAM" id="SSF52266">
    <property type="entry name" value="SGNH hydrolase"/>
    <property type="match status" value="1"/>
</dbReference>
<dbReference type="InterPro" id="IPR036514">
    <property type="entry name" value="SGNH_hydro_sf"/>
</dbReference>
<dbReference type="Proteomes" id="UP000219994">
    <property type="component" value="Unassembled WGS sequence"/>
</dbReference>
<feature type="domain" description="SGNH hydrolase-type esterase" evidence="1">
    <location>
        <begin position="57"/>
        <end position="216"/>
    </location>
</feature>
<evidence type="ECO:0000313" key="2">
    <source>
        <dbReference type="EMBL" id="PDQ35966.1"/>
    </source>
</evidence>
<protein>
    <recommendedName>
        <fullName evidence="1">SGNH hydrolase-type esterase domain-containing protein</fullName>
    </recommendedName>
</protein>
<accession>A0A2A6FTM4</accession>
<name>A0A2A6FTM4_9MICO</name>
<organism evidence="2 3">
    <name type="scientific">Candidatus Lumbricidiphila eiseniae</name>
    <dbReference type="NCBI Taxonomy" id="1969409"/>
    <lineage>
        <taxon>Bacteria</taxon>
        <taxon>Bacillati</taxon>
        <taxon>Actinomycetota</taxon>
        <taxon>Actinomycetes</taxon>
        <taxon>Micrococcales</taxon>
        <taxon>Microbacteriaceae</taxon>
        <taxon>Candidatus Lumbricidiphila</taxon>
    </lineage>
</organism>
<dbReference type="EMBL" id="NAEP01000023">
    <property type="protein sequence ID" value="PDQ35966.1"/>
    <property type="molecule type" value="Genomic_DNA"/>
</dbReference>
<evidence type="ECO:0000259" key="1">
    <source>
        <dbReference type="Pfam" id="PF13472"/>
    </source>
</evidence>
<sequence>MQVAWTRGALAGVVIVVSIATITLSSVSTANPVLPVPEAAIAPQMTDATPTGLRVVAIGDSIMSGHGLDPDQAWPMLLAQQFGWGLTNLASDGSGFVQVGDNGDTFADQARIAIGLSPDLIIFAGSSNDLGRSDAEISERTSGTIRAIRTALPTVGILAVSPIWNDTDEPSQLLTIDADTAEAAQLADSQVLRIGEPLHSRPDLIQPDGVHPNADGDVLIARAVTEALARQHPGCVRVPHSRKLTSAGATTGLICALYEQAHRYLAWDSESSTPSVAGGISAG</sequence>
<gene>
    <name evidence="2" type="ORF">B5766_02130</name>
</gene>
<dbReference type="AlphaFoldDB" id="A0A2A6FTM4"/>
<dbReference type="Pfam" id="PF13472">
    <property type="entry name" value="Lipase_GDSL_2"/>
    <property type="match status" value="1"/>
</dbReference>
<comment type="caution">
    <text evidence="2">The sequence shown here is derived from an EMBL/GenBank/DDBJ whole genome shotgun (WGS) entry which is preliminary data.</text>
</comment>
<evidence type="ECO:0000313" key="3">
    <source>
        <dbReference type="Proteomes" id="UP000219994"/>
    </source>
</evidence>
<proteinExistence type="predicted"/>
<dbReference type="InterPro" id="IPR013830">
    <property type="entry name" value="SGNH_hydro"/>
</dbReference>
<dbReference type="CDD" id="cd00229">
    <property type="entry name" value="SGNH_hydrolase"/>
    <property type="match status" value="1"/>
</dbReference>
<reference evidence="3" key="1">
    <citation type="submission" date="2017-03" db="EMBL/GenBank/DDBJ databases">
        <authorList>
            <person name="Lund M.B."/>
        </authorList>
    </citation>
    <scope>NUCLEOTIDE SEQUENCE [LARGE SCALE GENOMIC DNA]</scope>
</reference>